<dbReference type="Pfam" id="PF00561">
    <property type="entry name" value="Abhydrolase_1"/>
    <property type="match status" value="1"/>
</dbReference>
<evidence type="ECO:0000313" key="3">
    <source>
        <dbReference type="EMBL" id="GGO67390.1"/>
    </source>
</evidence>
<dbReference type="SUPFAM" id="SSF53474">
    <property type="entry name" value="alpha/beta-Hydrolases"/>
    <property type="match status" value="1"/>
</dbReference>
<evidence type="ECO:0000313" key="4">
    <source>
        <dbReference type="Proteomes" id="UP000638043"/>
    </source>
</evidence>
<comment type="caution">
    <text evidence="3">The sequence shown here is derived from an EMBL/GenBank/DDBJ whole genome shotgun (WGS) entry which is preliminary data.</text>
</comment>
<dbReference type="Proteomes" id="UP000638043">
    <property type="component" value="Unassembled WGS sequence"/>
</dbReference>
<dbReference type="InterPro" id="IPR000073">
    <property type="entry name" value="AB_hydrolase_1"/>
</dbReference>
<evidence type="ECO:0000256" key="1">
    <source>
        <dbReference type="SAM" id="MobiDB-lite"/>
    </source>
</evidence>
<name>A0ABQ2N4X1_9MICO</name>
<proteinExistence type="predicted"/>
<feature type="region of interest" description="Disordered" evidence="1">
    <location>
        <begin position="1"/>
        <end position="21"/>
    </location>
</feature>
<keyword evidence="4" id="KW-1185">Reference proteome</keyword>
<dbReference type="EMBL" id="BMMQ01000013">
    <property type="protein sequence ID" value="GGO67390.1"/>
    <property type="molecule type" value="Genomic_DNA"/>
</dbReference>
<protein>
    <recommendedName>
        <fullName evidence="2">AB hydrolase-1 domain-containing protein</fullName>
    </recommendedName>
</protein>
<evidence type="ECO:0000259" key="2">
    <source>
        <dbReference type="Pfam" id="PF00561"/>
    </source>
</evidence>
<accession>A0ABQ2N4X1</accession>
<feature type="domain" description="AB hydrolase-1" evidence="2">
    <location>
        <begin position="53"/>
        <end position="96"/>
    </location>
</feature>
<feature type="compositionally biased region" description="Basic and acidic residues" evidence="1">
    <location>
        <begin position="1"/>
        <end position="10"/>
    </location>
</feature>
<sequence>MKRVPRRDELTSQAVSKVAGGEEHPLRGLFAASDDRSWPCQRSKLPAITGQGEEHVSGEGWTKQVPVFAAAGYRTITYDRRGFCRSDEPRSDTVTTASPRT</sequence>
<reference evidence="4" key="1">
    <citation type="journal article" date="2019" name="Int. J. Syst. Evol. Microbiol.">
        <title>The Global Catalogue of Microorganisms (GCM) 10K type strain sequencing project: providing services to taxonomists for standard genome sequencing and annotation.</title>
        <authorList>
            <consortium name="The Broad Institute Genomics Platform"/>
            <consortium name="The Broad Institute Genome Sequencing Center for Infectious Disease"/>
            <person name="Wu L."/>
            <person name="Ma J."/>
        </authorList>
    </citation>
    <scope>NUCLEOTIDE SEQUENCE [LARGE SCALE GENOMIC DNA]</scope>
    <source>
        <strain evidence="4">CGMCC 4.7181</strain>
    </source>
</reference>
<organism evidence="3 4">
    <name type="scientific">Microbacterium nanhaiense</name>
    <dbReference type="NCBI Taxonomy" id="1301026"/>
    <lineage>
        <taxon>Bacteria</taxon>
        <taxon>Bacillati</taxon>
        <taxon>Actinomycetota</taxon>
        <taxon>Actinomycetes</taxon>
        <taxon>Micrococcales</taxon>
        <taxon>Microbacteriaceae</taxon>
        <taxon>Microbacterium</taxon>
    </lineage>
</organism>
<dbReference type="Gene3D" id="3.40.50.1820">
    <property type="entry name" value="alpha/beta hydrolase"/>
    <property type="match status" value="1"/>
</dbReference>
<dbReference type="InterPro" id="IPR029058">
    <property type="entry name" value="AB_hydrolase_fold"/>
</dbReference>
<gene>
    <name evidence="3" type="ORF">GCM10010910_29050</name>
</gene>